<sequence length="220" mass="24671">MYVRDPVPLYRSALDQLIRDGARLAELPLPAQVTLGSADTLRRYRQQLGAENVILRRFDRACLEGGDLLTDLYRQIGQIHGQPVAPAHPVRSTNESFSAAATLWILTLNEGFERLGNTGDARQIQHRHALLERLRHAPDLKDLPKLADPPPGIRDWIRRANREDIAFLNQHAFDRTRPMEAPASDAPLPPEAEQRQAVRDWLLGQLNPGDLARVMAAALP</sequence>
<gene>
    <name evidence="2" type="ORF">DDE23_17025</name>
</gene>
<keyword evidence="3" id="KW-1185">Reference proteome</keyword>
<name>A0A2T7UNR7_9RHOB</name>
<dbReference type="AlphaFoldDB" id="A0A2T7UNR7"/>
<proteinExistence type="predicted"/>
<evidence type="ECO:0000313" key="3">
    <source>
        <dbReference type="Proteomes" id="UP000244810"/>
    </source>
</evidence>
<evidence type="ECO:0000256" key="1">
    <source>
        <dbReference type="SAM" id="MobiDB-lite"/>
    </source>
</evidence>
<accession>A0A2T7UNR7</accession>
<protein>
    <submittedName>
        <fullName evidence="2">Uncharacterized protein</fullName>
    </submittedName>
</protein>
<dbReference type="EMBL" id="QDDR01000009">
    <property type="protein sequence ID" value="PVE46342.1"/>
    <property type="molecule type" value="Genomic_DNA"/>
</dbReference>
<organism evidence="2 3">
    <name type="scientific">Pararhodobacter aggregans</name>
    <dbReference type="NCBI Taxonomy" id="404875"/>
    <lineage>
        <taxon>Bacteria</taxon>
        <taxon>Pseudomonadati</taxon>
        <taxon>Pseudomonadota</taxon>
        <taxon>Alphaproteobacteria</taxon>
        <taxon>Rhodobacterales</taxon>
        <taxon>Paracoccaceae</taxon>
        <taxon>Pararhodobacter</taxon>
    </lineage>
</organism>
<comment type="caution">
    <text evidence="2">The sequence shown here is derived from an EMBL/GenBank/DDBJ whole genome shotgun (WGS) entry which is preliminary data.</text>
</comment>
<feature type="region of interest" description="Disordered" evidence="1">
    <location>
        <begin position="174"/>
        <end position="194"/>
    </location>
</feature>
<dbReference type="Proteomes" id="UP000244810">
    <property type="component" value="Unassembled WGS sequence"/>
</dbReference>
<evidence type="ECO:0000313" key="2">
    <source>
        <dbReference type="EMBL" id="PVE46342.1"/>
    </source>
</evidence>
<reference evidence="2 3" key="1">
    <citation type="journal article" date="2011" name="Syst. Appl. Microbiol.">
        <title>Defluviimonas denitrificans gen. nov., sp. nov., and Pararhodobacter aggregans gen. nov., sp. nov., non-phototrophic Rhodobacteraceae from the biofilter of a marine aquaculture.</title>
        <authorList>
            <person name="Foesel B.U."/>
            <person name="Drake H.L."/>
            <person name="Schramm A."/>
        </authorList>
    </citation>
    <scope>NUCLEOTIDE SEQUENCE [LARGE SCALE GENOMIC DNA]</scope>
    <source>
        <strain evidence="2 3">D1-19</strain>
    </source>
</reference>